<dbReference type="InterPro" id="IPR029451">
    <property type="entry name" value="RICTOR_M"/>
</dbReference>
<comment type="similarity">
    <text evidence="1">Belongs to the RICTOR family.</text>
</comment>
<dbReference type="Pfam" id="PF14664">
    <property type="entry name" value="RICTOR_N"/>
    <property type="match status" value="1"/>
</dbReference>
<dbReference type="SUPFAM" id="SSF48371">
    <property type="entry name" value="ARM repeat"/>
    <property type="match status" value="1"/>
</dbReference>
<feature type="domain" description="Rapamycin-insensitive companion of mTOR N-terminal" evidence="4">
    <location>
        <begin position="49"/>
        <end position="407"/>
    </location>
</feature>
<dbReference type="PANTHER" id="PTHR13298:SF11">
    <property type="entry name" value="RAPAMYCIN-INSENSITIVE COMPANION OF MTOR"/>
    <property type="match status" value="1"/>
</dbReference>
<evidence type="ECO:0000259" key="3">
    <source>
        <dbReference type="SMART" id="SM01307"/>
    </source>
</evidence>
<dbReference type="InterPro" id="IPR011989">
    <property type="entry name" value="ARM-like"/>
</dbReference>
<dbReference type="Pfam" id="PF14666">
    <property type="entry name" value="RICTOR_M"/>
    <property type="match status" value="1"/>
</dbReference>
<keyword evidence="7" id="KW-1185">Reference proteome</keyword>
<evidence type="ECO:0000256" key="2">
    <source>
        <dbReference type="SAM" id="MobiDB-lite"/>
    </source>
</evidence>
<dbReference type="InterPro" id="IPR028268">
    <property type="entry name" value="Pianissimo_fam"/>
</dbReference>
<evidence type="ECO:0000313" key="6">
    <source>
        <dbReference type="EMBL" id="TPX48276.1"/>
    </source>
</evidence>
<dbReference type="InterPro" id="IPR029453">
    <property type="entry name" value="Rictor_IV"/>
</dbReference>
<evidence type="ECO:0000259" key="5">
    <source>
        <dbReference type="SMART" id="SM01310"/>
    </source>
</evidence>
<dbReference type="PANTHER" id="PTHR13298">
    <property type="entry name" value="CYTOSOLIC REGULATOR PIANISSIMO"/>
    <property type="match status" value="1"/>
</dbReference>
<feature type="domain" description="Rapamycin-insensitive companion of mTOR middle" evidence="3">
    <location>
        <begin position="498"/>
        <end position="727"/>
    </location>
</feature>
<name>A0A507D9W9_9FUNG</name>
<dbReference type="EMBL" id="QEAN01000103">
    <property type="protein sequence ID" value="TPX48276.1"/>
    <property type="molecule type" value="Genomic_DNA"/>
</dbReference>
<dbReference type="SMART" id="SM01308">
    <property type="entry name" value="RICTOR_N"/>
    <property type="match status" value="1"/>
</dbReference>
<dbReference type="Pfam" id="PF14663">
    <property type="entry name" value="RasGEF_N_2"/>
    <property type="match status" value="1"/>
</dbReference>
<organism evidence="6 7">
    <name type="scientific">Synchytrium endobioticum</name>
    <dbReference type="NCBI Taxonomy" id="286115"/>
    <lineage>
        <taxon>Eukaryota</taxon>
        <taxon>Fungi</taxon>
        <taxon>Fungi incertae sedis</taxon>
        <taxon>Chytridiomycota</taxon>
        <taxon>Chytridiomycota incertae sedis</taxon>
        <taxon>Chytridiomycetes</taxon>
        <taxon>Synchytriales</taxon>
        <taxon>Synchytriaceae</taxon>
        <taxon>Synchytrium</taxon>
    </lineage>
</organism>
<evidence type="ECO:0000259" key="4">
    <source>
        <dbReference type="SMART" id="SM01308"/>
    </source>
</evidence>
<proteinExistence type="inferred from homology"/>
<dbReference type="GO" id="GO:0038203">
    <property type="term" value="P:TORC2 signaling"/>
    <property type="evidence" value="ECO:0007669"/>
    <property type="project" value="TreeGrafter"/>
</dbReference>
<dbReference type="InterPro" id="IPR016024">
    <property type="entry name" value="ARM-type_fold"/>
</dbReference>
<evidence type="ECO:0008006" key="8">
    <source>
        <dbReference type="Google" id="ProtNLM"/>
    </source>
</evidence>
<dbReference type="InterPro" id="IPR029452">
    <property type="entry name" value="RICTOR_V"/>
</dbReference>
<sequence>MSTGCNSAACTMDPAAILPDDCMTNDLSAATDQLLARVRDPDELIQVRLECMNSLAKIFKNVHKGAISASLPVLSILKSLRIALIDPSKDARCHVFRVLRHIALDADMVQAMVDLHMDVLILRTLTRDQRYDAEREQALKLIRTWIDVPAGAAIIPQSLVRMLVALAEQSDEKFRGISAETLCELAVRNPELVALSGGLKVILQVLLEGPSELSDALLTVLVHILDAQVTRKYLRPAVELETIISHFTDVYSKGPSHQEKLHACSKVVASLLKSWTGLLYMCMDDKRAIRTLVKALSLPTDETRRILLEMYFDIFHVGHPRKPPAETGSKRTPASQDMLSRLGPSPRFFGRANIVHQFVAVLLLVFIDAGLLEALVELVQEQGNKLIINSATHLIDKLIELGNRLLPVQFGTKLQSLPSLFKLAANFENPTERHTAAVVLAHIDSLHSNKDKMITTTVLSALDQSTDGSLAYGRLIANRNERVQRQVDHARICAGMQIDDTHFKNLMADTQISVNDQGLTKDYTKWNWDAVQELLQGPLLNPKRLDEAIKNTKFLKRLLAFYQPQSLQFSDIQKNKANLKYVKIGCEMLKTLVASPDGVRILCENKLLEQIAESLSLLDPIHHSSVGEHLFSKERMEKTLTGEYFTMLGALSKTIEGVRLMERFKLYTIYYHLTELRSRDDLLKAIIQSIDYSFDGHPRIILSKVMTSAYKHNRIFGIYHLRSLLRSNAADFASWGVPLLVTQLYDTNSEVCERAIAVLEEACNDSQNLETVIRLRPSLDSLGECARNLFLRLLSTKSGFEYLREAGYVDSEMEFWYQEGNELYVIYLELSLQRALDGKVVRSPLPENSRATQPPDLEIEELEGRATVPLHFYGSLAATKEGCELLREKNHFHDFCNFIRRYGLSTILTREHLLTLKAMLWATGKIGSSKTGITLLIEENIIRVILEIAEKSSILSVRGTVFSVLGLMARTLEGVEELENFGWETVIPPTTQVSSRLCVPRDISKYLVIPNWKYISSWPRLLLRVQSVLEEAGKFDAVEEEVLKAIGNMSNHILATNASKTLSKFRNEQPATFTRIELYMQVMRMQSCYHYRLTARKFLQEVFERVTFTTAILEVLDKMAPLSPSLGLISHGMNDPSDLQDGWDTALCLFTTNMSPVNNSGSGADDNADRTGANHGIPPPVQQSAKQVPTPGKEKDGNEMKQNLVPHVVVRGFAIPMS</sequence>
<dbReference type="SMART" id="SM01307">
    <property type="entry name" value="RICTOR_M"/>
    <property type="match status" value="1"/>
</dbReference>
<dbReference type="VEuPathDB" id="FungiDB:SeMB42_g03062"/>
<dbReference type="InterPro" id="IPR028267">
    <property type="entry name" value="Pianissimo_N"/>
</dbReference>
<evidence type="ECO:0000256" key="1">
    <source>
        <dbReference type="ARBA" id="ARBA00008878"/>
    </source>
</evidence>
<protein>
    <recommendedName>
        <fullName evidence="8">Rapamycin-insensitive companion of mTOR N-terminal domain-containing protein</fullName>
    </recommendedName>
</protein>
<dbReference type="Proteomes" id="UP000317494">
    <property type="component" value="Unassembled WGS sequence"/>
</dbReference>
<dbReference type="SMART" id="SM01310">
    <property type="entry name" value="RICTOR_V"/>
    <property type="match status" value="1"/>
</dbReference>
<feature type="domain" description="Rapamycin-insensitive companion of mTOR" evidence="5">
    <location>
        <begin position="913"/>
        <end position="985"/>
    </location>
</feature>
<dbReference type="AlphaFoldDB" id="A0A507D9W9"/>
<comment type="caution">
    <text evidence="6">The sequence shown here is derived from an EMBL/GenBank/DDBJ whole genome shotgun (WGS) entry which is preliminary data.</text>
</comment>
<dbReference type="SMART" id="SM01303">
    <property type="entry name" value="RasGEF_N_2"/>
    <property type="match status" value="1"/>
</dbReference>
<gene>
    <name evidence="6" type="ORF">SeMB42_g03062</name>
</gene>
<reference evidence="6 7" key="1">
    <citation type="journal article" date="2019" name="Sci. Rep.">
        <title>Comparative genomics of chytrid fungi reveal insights into the obligate biotrophic and pathogenic lifestyle of Synchytrium endobioticum.</title>
        <authorList>
            <person name="van de Vossenberg B.T.L.H."/>
            <person name="Warris S."/>
            <person name="Nguyen H.D.T."/>
            <person name="van Gent-Pelzer M.P.E."/>
            <person name="Joly D.L."/>
            <person name="van de Geest H.C."/>
            <person name="Bonants P.J.M."/>
            <person name="Smith D.S."/>
            <person name="Levesque C.A."/>
            <person name="van der Lee T.A.J."/>
        </authorList>
    </citation>
    <scope>NUCLEOTIDE SEQUENCE [LARGE SCALE GENOMIC DNA]</scope>
    <source>
        <strain evidence="6 7">MB42</strain>
    </source>
</reference>
<evidence type="ECO:0000313" key="7">
    <source>
        <dbReference type="Proteomes" id="UP000317494"/>
    </source>
</evidence>
<dbReference type="Gene3D" id="1.25.10.10">
    <property type="entry name" value="Leucine-rich Repeat Variant"/>
    <property type="match status" value="1"/>
</dbReference>
<dbReference type="Pfam" id="PF14668">
    <property type="entry name" value="RICTOR_V"/>
    <property type="match status" value="1"/>
</dbReference>
<dbReference type="STRING" id="286115.A0A507D9W9"/>
<accession>A0A507D9W9</accession>
<feature type="region of interest" description="Disordered" evidence="2">
    <location>
        <begin position="1158"/>
        <end position="1203"/>
    </location>
</feature>
<dbReference type="GO" id="GO:0031932">
    <property type="term" value="C:TORC2 complex"/>
    <property type="evidence" value="ECO:0007669"/>
    <property type="project" value="InterPro"/>
</dbReference>